<name>A0A2L0HMC0_9CAUD</name>
<gene>
    <name evidence="2" type="primary">31</name>
    <name evidence="2" type="ORF">PBI_HAMLET_31</name>
</gene>
<keyword evidence="1" id="KW-0812">Transmembrane</keyword>
<dbReference type="EMBL" id="MG839019">
    <property type="protein sequence ID" value="AUX82867.1"/>
    <property type="molecule type" value="Genomic_DNA"/>
</dbReference>
<feature type="transmembrane region" description="Helical" evidence="1">
    <location>
        <begin position="33"/>
        <end position="61"/>
    </location>
</feature>
<sequence length="95" mass="10913">MTQHSHTKRRTTMEDLFEDLEPKYFTKAGPTQTIFTTLFGLPILHVIGIAAVIFWFVGLGWYLWENYAYAIVRGLLLLIEYLLYGTLDGKDPASL</sequence>
<dbReference type="GeneID" id="40099915"/>
<protein>
    <submittedName>
        <fullName evidence="2">Uncharacterized protein</fullName>
    </submittedName>
</protein>
<dbReference type="Proteomes" id="UP000241477">
    <property type="component" value="Segment"/>
</dbReference>
<dbReference type="RefSeq" id="YP_009623132.1">
    <property type="nucleotide sequence ID" value="NC_042110.1"/>
</dbReference>
<proteinExistence type="predicted"/>
<accession>A0A2L0HMC0</accession>
<keyword evidence="1" id="KW-1133">Transmembrane helix</keyword>
<evidence type="ECO:0000313" key="3">
    <source>
        <dbReference type="Proteomes" id="UP000241477"/>
    </source>
</evidence>
<keyword evidence="3" id="KW-1185">Reference proteome</keyword>
<evidence type="ECO:0000313" key="2">
    <source>
        <dbReference type="EMBL" id="AUX82867.1"/>
    </source>
</evidence>
<evidence type="ECO:0000256" key="1">
    <source>
        <dbReference type="SAM" id="Phobius"/>
    </source>
</evidence>
<organism evidence="2 3">
    <name type="scientific">Microbacterium phage Hamlet</name>
    <dbReference type="NCBI Taxonomy" id="2079583"/>
    <lineage>
        <taxon>Viruses</taxon>
        <taxon>Duplodnaviria</taxon>
        <taxon>Heunggongvirae</taxon>
        <taxon>Uroviricota</taxon>
        <taxon>Caudoviricetes</taxon>
        <taxon>Ilzatvirus</taxon>
        <taxon>Ilzatvirus hamlet</taxon>
    </lineage>
</organism>
<dbReference type="KEGG" id="vg:40099915"/>
<feature type="transmembrane region" description="Helical" evidence="1">
    <location>
        <begin position="67"/>
        <end position="87"/>
    </location>
</feature>
<keyword evidence="1" id="KW-0472">Membrane</keyword>
<reference evidence="2 3" key="1">
    <citation type="submission" date="2018-01" db="EMBL/GenBank/DDBJ databases">
        <authorList>
            <person name="Gentille G.M."/>
            <person name="Betsko A.J."/>
            <person name="Kukan E.N."/>
            <person name="Garlena R.A."/>
            <person name="Russell D.A."/>
            <person name="Pope W.H."/>
            <person name="Jacobs-Sera D."/>
            <person name="Hatfull G.F."/>
        </authorList>
    </citation>
    <scope>NUCLEOTIDE SEQUENCE [LARGE SCALE GENOMIC DNA]</scope>
</reference>